<dbReference type="SUPFAM" id="SSF48452">
    <property type="entry name" value="TPR-like"/>
    <property type="match status" value="1"/>
</dbReference>
<dbReference type="PANTHER" id="PTHR23004:SF7">
    <property type="entry name" value="DUF924-DOMAIN-CONTAINING PROTEIN"/>
    <property type="match status" value="1"/>
</dbReference>
<dbReference type="InterPro" id="IPR011990">
    <property type="entry name" value="TPR-like_helical_dom_sf"/>
</dbReference>
<protein>
    <submittedName>
        <fullName evidence="1">DUF924 domain-containing protein</fullName>
    </submittedName>
</protein>
<name>A0ABW8Z602_9BURK</name>
<evidence type="ECO:0000313" key="2">
    <source>
        <dbReference type="Proteomes" id="UP001629214"/>
    </source>
</evidence>
<dbReference type="Gene3D" id="1.20.58.320">
    <property type="entry name" value="TPR-like"/>
    <property type="match status" value="1"/>
</dbReference>
<organism evidence="1 2">
    <name type="scientific">Herbaspirillum rhizosphaerae</name>
    <dbReference type="NCBI Taxonomy" id="346179"/>
    <lineage>
        <taxon>Bacteria</taxon>
        <taxon>Pseudomonadati</taxon>
        <taxon>Pseudomonadota</taxon>
        <taxon>Betaproteobacteria</taxon>
        <taxon>Burkholderiales</taxon>
        <taxon>Oxalobacteraceae</taxon>
        <taxon>Herbaspirillum</taxon>
    </lineage>
</organism>
<dbReference type="RefSeq" id="WP_408167448.1">
    <property type="nucleotide sequence ID" value="NZ_JAQQFR010000005.1"/>
</dbReference>
<evidence type="ECO:0000313" key="1">
    <source>
        <dbReference type="EMBL" id="MFL9878472.1"/>
    </source>
</evidence>
<gene>
    <name evidence="1" type="ORF">PQR63_08770</name>
</gene>
<keyword evidence="2" id="KW-1185">Reference proteome</keyword>
<dbReference type="Gene3D" id="1.25.40.10">
    <property type="entry name" value="Tetratricopeptide repeat domain"/>
    <property type="match status" value="1"/>
</dbReference>
<dbReference type="InterPro" id="IPR010323">
    <property type="entry name" value="DUF924"/>
</dbReference>
<accession>A0ABW8Z602</accession>
<dbReference type="PANTHER" id="PTHR23004">
    <property type="entry name" value="DOUBLECORTIN DOMAIN CONTAINING 2"/>
    <property type="match status" value="1"/>
</dbReference>
<sequence length="210" mass="23473">MSTPENISAILAFWFGADGSGTDAAIATVAGRQSALWWGKDATVDQDIKSRFETDLLAAAGNQRDDWADTPQGMLALILLLDQFSRNMYRDTAKAFAFDALAQQCCHLGLAQGFDQQLSPLQRVFFYLPLEHSEDLDDQEYSVQLFRALAKQSVKDDPACKASVDNYLKFADQHHAIIERFGRFPHRNAILGRPPTTEETAFLKEPHSSF</sequence>
<dbReference type="EMBL" id="JAQQFR010000005">
    <property type="protein sequence ID" value="MFL9878472.1"/>
    <property type="molecule type" value="Genomic_DNA"/>
</dbReference>
<reference evidence="1 2" key="1">
    <citation type="journal article" date="2024" name="Chem. Sci.">
        <title>Discovery of megapolipeptins by genome mining of a Burkholderiales bacteria collection.</title>
        <authorList>
            <person name="Paulo B.S."/>
            <person name="Recchia M.J.J."/>
            <person name="Lee S."/>
            <person name="Fergusson C.H."/>
            <person name="Romanowski S.B."/>
            <person name="Hernandez A."/>
            <person name="Krull N."/>
            <person name="Liu D.Y."/>
            <person name="Cavanagh H."/>
            <person name="Bos A."/>
            <person name="Gray C.A."/>
            <person name="Murphy B.T."/>
            <person name="Linington R.G."/>
            <person name="Eustaquio A.S."/>
        </authorList>
    </citation>
    <scope>NUCLEOTIDE SEQUENCE [LARGE SCALE GENOMIC DNA]</scope>
    <source>
        <strain evidence="1 2">RL21-008-BIB-B</strain>
    </source>
</reference>
<proteinExistence type="predicted"/>
<dbReference type="Proteomes" id="UP001629214">
    <property type="component" value="Unassembled WGS sequence"/>
</dbReference>
<dbReference type="Pfam" id="PF06041">
    <property type="entry name" value="DUF924"/>
    <property type="match status" value="1"/>
</dbReference>
<comment type="caution">
    <text evidence="1">The sequence shown here is derived from an EMBL/GenBank/DDBJ whole genome shotgun (WGS) entry which is preliminary data.</text>
</comment>